<evidence type="ECO:0000256" key="7">
    <source>
        <dbReference type="ARBA" id="ARBA00023002"/>
    </source>
</evidence>
<dbReference type="CDD" id="cd00537">
    <property type="entry name" value="MTHFR"/>
    <property type="match status" value="1"/>
</dbReference>
<dbReference type="Pfam" id="PF02219">
    <property type="entry name" value="MTHFR"/>
    <property type="match status" value="1"/>
</dbReference>
<dbReference type="Gene3D" id="3.20.20.330">
    <property type="entry name" value="Homocysteine-binding-like domain"/>
    <property type="match status" value="1"/>
</dbReference>
<accession>A0A5A5THW5</accession>
<dbReference type="InterPro" id="IPR029041">
    <property type="entry name" value="FAD-linked_oxidoreductase-like"/>
</dbReference>
<evidence type="ECO:0000313" key="11">
    <source>
        <dbReference type="Proteomes" id="UP000322530"/>
    </source>
</evidence>
<dbReference type="InterPro" id="IPR003726">
    <property type="entry name" value="HCY_dom"/>
</dbReference>
<keyword evidence="3 8" id="KW-0489">Methyltransferase</keyword>
<keyword evidence="8" id="KW-0862">Zinc</keyword>
<organism evidence="10 11">
    <name type="scientific">Dictyobacter arantiisoli</name>
    <dbReference type="NCBI Taxonomy" id="2014874"/>
    <lineage>
        <taxon>Bacteria</taxon>
        <taxon>Bacillati</taxon>
        <taxon>Chloroflexota</taxon>
        <taxon>Ktedonobacteria</taxon>
        <taxon>Ktedonobacterales</taxon>
        <taxon>Dictyobacteraceae</taxon>
        <taxon>Dictyobacter</taxon>
    </lineage>
</organism>
<evidence type="ECO:0000256" key="8">
    <source>
        <dbReference type="PROSITE-ProRule" id="PRU00333"/>
    </source>
</evidence>
<dbReference type="Proteomes" id="UP000322530">
    <property type="component" value="Unassembled WGS sequence"/>
</dbReference>
<sequence>MQTHYPFLERLRHGPLLCDGGMGTELYARGISYERCFEHLNLTNPELIKSVHLDYVAAGAQIIETNTFGANRYRLAEHGLEDQVYEINRAGAKIAREVRDLSEQPIFLAGNIGPLGSPLAPIGKIQPDEAQTAFLEQTEALLQSGVDLLIIETMSDLTEMSEALTAVRSLTDLPVVALMTFGEDGTVTSGEDAPTVARTLRDLGANVVGVNCAMGPASMFDVAQDMCAYTSEDFFIGVQPNAGLPRRVGNRFIYVSTPEYFADYTRRFLKAGIRMIGGCCGTTPRHISAMHDVLTELAPTTTITTDLIPASTPTLEALRERIQETATAGTPAQPAPTHVAQLLQDGKFVISIEMSPPRSVKFTRFLQNAILIRDSGADAINITDNAMARVRMNNVAAARLIQQNVGIETIVHFTPRDRNLMAVQSDVIGAHATEIRNILAITGDPPSHGDFPNSTGIWDVDSIGLISILHNLNLGLDGNRRKLAAASSFFIGCAANPVAPDLDVEMERLHRKIENGARYIMTQPVFAAETFLSYKQNYENRYGQIPIPILIGLQPLHSYQQAEKFHNEVPGIVIPTEIRNRMREAGDTGSTVGLDIIKELFDNLAPAVQGAYIMPLDRYELITELIPYIRQRTQSPYART</sequence>
<dbReference type="AlphaFoldDB" id="A0A5A5THW5"/>
<evidence type="ECO:0000256" key="1">
    <source>
        <dbReference type="ARBA" id="ARBA00001974"/>
    </source>
</evidence>
<evidence type="ECO:0000256" key="4">
    <source>
        <dbReference type="ARBA" id="ARBA00022630"/>
    </source>
</evidence>
<gene>
    <name evidence="10" type="primary">metF-2</name>
    <name evidence="10" type="ORF">KDI_45310</name>
</gene>
<dbReference type="InterPro" id="IPR036589">
    <property type="entry name" value="HCY_dom_sf"/>
</dbReference>
<protein>
    <submittedName>
        <fullName evidence="10">Bifunctional homocysteine S-methyltransferase/methylenetetrahydrofolate reductase</fullName>
    </submittedName>
</protein>
<dbReference type="InterPro" id="IPR003171">
    <property type="entry name" value="Mehydrof_redctse-like"/>
</dbReference>
<dbReference type="GO" id="GO:0035999">
    <property type="term" value="P:tetrahydrofolate interconversion"/>
    <property type="evidence" value="ECO:0007669"/>
    <property type="project" value="UniProtKB-UniPathway"/>
</dbReference>
<dbReference type="Pfam" id="PF02574">
    <property type="entry name" value="S-methyl_trans"/>
    <property type="match status" value="1"/>
</dbReference>
<dbReference type="NCBIfam" id="NF006396">
    <property type="entry name" value="PRK08645.1"/>
    <property type="match status" value="1"/>
</dbReference>
<feature type="domain" description="Hcy-binding" evidence="9">
    <location>
        <begin position="4"/>
        <end position="294"/>
    </location>
</feature>
<dbReference type="GO" id="GO:0032259">
    <property type="term" value="P:methylation"/>
    <property type="evidence" value="ECO:0007669"/>
    <property type="project" value="UniProtKB-KW"/>
</dbReference>
<comment type="cofactor">
    <cofactor evidence="8">
        <name>Zn(2+)</name>
        <dbReference type="ChEBI" id="CHEBI:29105"/>
    </cofactor>
</comment>
<dbReference type="GO" id="GO:0046872">
    <property type="term" value="F:metal ion binding"/>
    <property type="evidence" value="ECO:0007669"/>
    <property type="project" value="UniProtKB-KW"/>
</dbReference>
<evidence type="ECO:0000256" key="6">
    <source>
        <dbReference type="ARBA" id="ARBA00022827"/>
    </source>
</evidence>
<dbReference type="PROSITE" id="PS50970">
    <property type="entry name" value="HCY"/>
    <property type="match status" value="1"/>
</dbReference>
<dbReference type="RefSeq" id="WP_149403820.1">
    <property type="nucleotide sequence ID" value="NZ_BIXY01000089.1"/>
</dbReference>
<name>A0A5A5THW5_9CHLR</name>
<keyword evidence="6" id="KW-0274">FAD</keyword>
<keyword evidence="8" id="KW-0479">Metal-binding</keyword>
<keyword evidence="7" id="KW-0560">Oxidoreductase</keyword>
<dbReference type="GO" id="GO:0008168">
    <property type="term" value="F:methyltransferase activity"/>
    <property type="evidence" value="ECO:0007669"/>
    <property type="project" value="UniProtKB-UniRule"/>
</dbReference>
<dbReference type="GO" id="GO:0006555">
    <property type="term" value="P:methionine metabolic process"/>
    <property type="evidence" value="ECO:0007669"/>
    <property type="project" value="InterPro"/>
</dbReference>
<comment type="cofactor">
    <cofactor evidence="1">
        <name>FAD</name>
        <dbReference type="ChEBI" id="CHEBI:57692"/>
    </cofactor>
</comment>
<dbReference type="OrthoDB" id="9803687at2"/>
<keyword evidence="5 8" id="KW-0808">Transferase</keyword>
<dbReference type="PANTHER" id="PTHR11103">
    <property type="entry name" value="SLR1189 PROTEIN"/>
    <property type="match status" value="1"/>
</dbReference>
<feature type="binding site" evidence="8">
    <location>
        <position position="212"/>
    </location>
    <ligand>
        <name>Zn(2+)</name>
        <dbReference type="ChEBI" id="CHEBI:29105"/>
    </ligand>
</feature>
<dbReference type="GO" id="GO:0004489">
    <property type="term" value="F:methylenetetrahydrofolate reductase [NAD(P)H] activity"/>
    <property type="evidence" value="ECO:0007669"/>
    <property type="project" value="InterPro"/>
</dbReference>
<comment type="caution">
    <text evidence="10">The sequence shown here is derived from an EMBL/GenBank/DDBJ whole genome shotgun (WGS) entry which is preliminary data.</text>
</comment>
<feature type="binding site" evidence="8">
    <location>
        <position position="280"/>
    </location>
    <ligand>
        <name>Zn(2+)</name>
        <dbReference type="ChEBI" id="CHEBI:29105"/>
    </ligand>
</feature>
<feature type="binding site" evidence="8">
    <location>
        <position position="279"/>
    </location>
    <ligand>
        <name>Zn(2+)</name>
        <dbReference type="ChEBI" id="CHEBI:29105"/>
    </ligand>
</feature>
<reference evidence="10 11" key="1">
    <citation type="submission" date="2019-01" db="EMBL/GenBank/DDBJ databases">
        <title>Draft genome sequence of Dictyobacter sp. Uno17.</title>
        <authorList>
            <person name="Wang C.M."/>
            <person name="Zheng Y."/>
            <person name="Sakai Y."/>
            <person name="Abe K."/>
            <person name="Yokota A."/>
            <person name="Yabe S."/>
        </authorList>
    </citation>
    <scope>NUCLEOTIDE SEQUENCE [LARGE SCALE GENOMIC DNA]</scope>
    <source>
        <strain evidence="10 11">Uno17</strain>
    </source>
</reference>
<evidence type="ECO:0000256" key="5">
    <source>
        <dbReference type="ARBA" id="ARBA00022679"/>
    </source>
</evidence>
<dbReference type="PANTHER" id="PTHR11103:SF18">
    <property type="entry name" value="SLR1189 PROTEIN"/>
    <property type="match status" value="1"/>
</dbReference>
<proteinExistence type="predicted"/>
<dbReference type="UniPathway" id="UPA00193"/>
<dbReference type="SUPFAM" id="SSF82282">
    <property type="entry name" value="Homocysteine S-methyltransferase"/>
    <property type="match status" value="1"/>
</dbReference>
<evidence type="ECO:0000259" key="9">
    <source>
        <dbReference type="PROSITE" id="PS50970"/>
    </source>
</evidence>
<evidence type="ECO:0000256" key="3">
    <source>
        <dbReference type="ARBA" id="ARBA00022603"/>
    </source>
</evidence>
<keyword evidence="4" id="KW-0285">Flavoprotein</keyword>
<evidence type="ECO:0000256" key="2">
    <source>
        <dbReference type="ARBA" id="ARBA00004777"/>
    </source>
</evidence>
<keyword evidence="11" id="KW-1185">Reference proteome</keyword>
<dbReference type="Gene3D" id="3.20.20.220">
    <property type="match status" value="1"/>
</dbReference>
<dbReference type="SUPFAM" id="SSF51730">
    <property type="entry name" value="FAD-linked oxidoreductase"/>
    <property type="match status" value="1"/>
</dbReference>
<evidence type="ECO:0000313" key="10">
    <source>
        <dbReference type="EMBL" id="GCF10967.1"/>
    </source>
</evidence>
<dbReference type="EMBL" id="BIXY01000089">
    <property type="protein sequence ID" value="GCF10967.1"/>
    <property type="molecule type" value="Genomic_DNA"/>
</dbReference>
<comment type="pathway">
    <text evidence="2">One-carbon metabolism; tetrahydrofolate interconversion.</text>
</comment>